<dbReference type="EMBL" id="CP019791">
    <property type="protein sequence ID" value="AQT69277.1"/>
    <property type="molecule type" value="Genomic_DNA"/>
</dbReference>
<dbReference type="InterPro" id="IPR036291">
    <property type="entry name" value="NAD(P)-bd_dom_sf"/>
</dbReference>
<dbReference type="PANTHER" id="PTHR43818:SF10">
    <property type="entry name" value="NADH-DEPENDENT DEHYDROGENASE-RELATED"/>
    <property type="match status" value="1"/>
</dbReference>
<dbReference type="InterPro" id="IPR019546">
    <property type="entry name" value="TAT_signal_bac_arc"/>
</dbReference>
<dbReference type="OrthoDB" id="255433at2"/>
<proteinExistence type="predicted"/>
<evidence type="ECO:0000259" key="2">
    <source>
        <dbReference type="Pfam" id="PF19051"/>
    </source>
</evidence>
<name>A0A1U9NN98_9BACT</name>
<accession>A0A1U9NN98</accession>
<keyword evidence="3" id="KW-0560">Oxidoreductase</keyword>
<dbReference type="RefSeq" id="WP_146662951.1">
    <property type="nucleotide sequence ID" value="NZ_CP019791.1"/>
</dbReference>
<dbReference type="PANTHER" id="PTHR43818">
    <property type="entry name" value="BCDNA.GH03377"/>
    <property type="match status" value="1"/>
</dbReference>
<evidence type="ECO:0000313" key="3">
    <source>
        <dbReference type="EMBL" id="AQT69277.1"/>
    </source>
</evidence>
<sequence length="456" mass="50019">MAGHGSKSKDGISRRQFMGSAAAAAAAFTVVPSYVIGANGQTPPSEKLNIAAIGAGGMGAGNLRAMSGENIVALCDVDDKRAAGSYERFPDAKRYKDFRVMLEKQKDIDAVLIATPDHTHAVAAMAAMQAGKHVYVQKPLTYTVNEARVLTEAARKYKVATQMGNQGHSGEGCRLIHEWIHDGAIGPVREVHCWTNRPIWPQGIVKPAEAQEVPSTMDWDLWVGPSRMREYNSAYAPFNWRGWIDYGCGSLGDMGCHIMDAAVYALDLTKPSSVIASVSKDPTGEWKIDDRSGTYPAASVVHYTFPARGSMPPVKLHWYDGGIMPERPEDLEPGRRMPDSGTIFVGDKGKIMSGTYGGGPRIIPETKMRAYDRPERTLERVEGSHEQNWIDACKGGKPAVSNFEYAGPFTEMVLLGNIAVLNPDQRLNWDADAMKITNNEEANAWVKREYRQGWSL</sequence>
<dbReference type="AlphaFoldDB" id="A0A1U9NN98"/>
<dbReference type="InterPro" id="IPR043906">
    <property type="entry name" value="Gfo/Idh/MocA_OxRdtase_bact_C"/>
</dbReference>
<dbReference type="Proteomes" id="UP000189674">
    <property type="component" value="Chromosome"/>
</dbReference>
<dbReference type="Pfam" id="PF19051">
    <property type="entry name" value="GFO_IDH_MocA_C2"/>
    <property type="match status" value="1"/>
</dbReference>
<evidence type="ECO:0000313" key="4">
    <source>
        <dbReference type="Proteomes" id="UP000189674"/>
    </source>
</evidence>
<dbReference type="Gene3D" id="3.40.50.720">
    <property type="entry name" value="NAD(P)-binding Rossmann-like Domain"/>
    <property type="match status" value="1"/>
</dbReference>
<dbReference type="InterPro" id="IPR050463">
    <property type="entry name" value="Gfo/Idh/MocA_oxidrdct_glycsds"/>
</dbReference>
<reference evidence="4" key="1">
    <citation type="submission" date="2017-02" db="EMBL/GenBank/DDBJ databases">
        <title>Comparative genomics and description of representatives of a novel lineage of planctomycetes thriving in anoxic sediments.</title>
        <authorList>
            <person name="Spring S."/>
            <person name="Bunk B."/>
            <person name="Sproer C."/>
        </authorList>
    </citation>
    <scope>NUCLEOTIDE SEQUENCE [LARGE SCALE GENOMIC DNA]</scope>
    <source>
        <strain evidence="4">ST-NAGAB-D1</strain>
    </source>
</reference>
<dbReference type="Gene3D" id="3.30.360.10">
    <property type="entry name" value="Dihydrodipicolinate Reductase, domain 2"/>
    <property type="match status" value="1"/>
</dbReference>
<evidence type="ECO:0000259" key="1">
    <source>
        <dbReference type="Pfam" id="PF01408"/>
    </source>
</evidence>
<gene>
    <name evidence="3" type="primary">iolG_6</name>
    <name evidence="3" type="ORF">STSP2_02466</name>
</gene>
<dbReference type="SUPFAM" id="SSF55347">
    <property type="entry name" value="Glyceraldehyde-3-phosphate dehydrogenase-like, C-terminal domain"/>
    <property type="match status" value="1"/>
</dbReference>
<dbReference type="KEGG" id="alus:STSP2_02466"/>
<dbReference type="Pfam" id="PF01408">
    <property type="entry name" value="GFO_IDH_MocA"/>
    <property type="match status" value="1"/>
</dbReference>
<dbReference type="PROSITE" id="PS51318">
    <property type="entry name" value="TAT"/>
    <property type="match status" value="1"/>
</dbReference>
<feature type="domain" description="Gfo/Idh/MocA-like oxidoreductase N-terminal" evidence="1">
    <location>
        <begin position="48"/>
        <end position="164"/>
    </location>
</feature>
<dbReference type="SUPFAM" id="SSF51735">
    <property type="entry name" value="NAD(P)-binding Rossmann-fold domains"/>
    <property type="match status" value="1"/>
</dbReference>
<dbReference type="InterPro" id="IPR000683">
    <property type="entry name" value="Gfo/Idh/MocA-like_OxRdtase_N"/>
</dbReference>
<feature type="domain" description="Gfo/Idh/MocA-like oxidoreductase bacterial type C-terminal" evidence="2">
    <location>
        <begin position="208"/>
        <end position="276"/>
    </location>
</feature>
<organism evidence="3 4">
    <name type="scientific">Anaerohalosphaera lusitana</name>
    <dbReference type="NCBI Taxonomy" id="1936003"/>
    <lineage>
        <taxon>Bacteria</taxon>
        <taxon>Pseudomonadati</taxon>
        <taxon>Planctomycetota</taxon>
        <taxon>Phycisphaerae</taxon>
        <taxon>Sedimentisphaerales</taxon>
        <taxon>Anaerohalosphaeraceae</taxon>
        <taxon>Anaerohalosphaera</taxon>
    </lineage>
</organism>
<keyword evidence="4" id="KW-1185">Reference proteome</keyword>
<dbReference type="EC" id="1.1.1.18" evidence="3"/>
<protein>
    <submittedName>
        <fullName evidence="3">Inositol 2-dehydrogenase</fullName>
        <ecNumber evidence="3">1.1.1.18</ecNumber>
    </submittedName>
</protein>
<dbReference type="STRING" id="1936003.STSP2_02466"/>
<dbReference type="InterPro" id="IPR006311">
    <property type="entry name" value="TAT_signal"/>
</dbReference>
<dbReference type="GO" id="GO:0050112">
    <property type="term" value="F:inositol 2-dehydrogenase (NAD+) activity"/>
    <property type="evidence" value="ECO:0007669"/>
    <property type="project" value="UniProtKB-EC"/>
</dbReference>
<dbReference type="NCBIfam" id="TIGR01409">
    <property type="entry name" value="TAT_signal_seq"/>
    <property type="match status" value="1"/>
</dbReference>
<dbReference type="GO" id="GO:0000166">
    <property type="term" value="F:nucleotide binding"/>
    <property type="evidence" value="ECO:0007669"/>
    <property type="project" value="InterPro"/>
</dbReference>